<dbReference type="Proteomes" id="UP000319349">
    <property type="component" value="Chromosome"/>
</dbReference>
<evidence type="ECO:0000259" key="3">
    <source>
        <dbReference type="Pfam" id="PF02563"/>
    </source>
</evidence>
<proteinExistence type="predicted"/>
<evidence type="ECO:0000256" key="1">
    <source>
        <dbReference type="ARBA" id="ARBA00022729"/>
    </source>
</evidence>
<dbReference type="PANTHER" id="PTHR33619:SF3">
    <property type="entry name" value="POLYSACCHARIDE EXPORT PROTEIN GFCE-RELATED"/>
    <property type="match status" value="1"/>
</dbReference>
<dbReference type="AlphaFoldDB" id="A0A514ECC5"/>
<keyword evidence="1 2" id="KW-0732">Signal</keyword>
<dbReference type="InterPro" id="IPR049712">
    <property type="entry name" value="Poly_export"/>
</dbReference>
<dbReference type="GO" id="GO:0015159">
    <property type="term" value="F:polysaccharide transmembrane transporter activity"/>
    <property type="evidence" value="ECO:0007669"/>
    <property type="project" value="InterPro"/>
</dbReference>
<dbReference type="PROSITE" id="PS51257">
    <property type="entry name" value="PROKAR_LIPOPROTEIN"/>
    <property type="match status" value="1"/>
</dbReference>
<dbReference type="EMBL" id="CP038228">
    <property type="protein sequence ID" value="QDI03686.1"/>
    <property type="molecule type" value="Genomic_DNA"/>
</dbReference>
<accession>A0A514ECC5</accession>
<organism evidence="5 6">
    <name type="scientific">Xanthomonas cerealis pv. cerealis</name>
    <dbReference type="NCBI Taxonomy" id="152263"/>
    <lineage>
        <taxon>Bacteria</taxon>
        <taxon>Pseudomonadati</taxon>
        <taxon>Pseudomonadota</taxon>
        <taxon>Gammaproteobacteria</taxon>
        <taxon>Lysobacterales</taxon>
        <taxon>Lysobacteraceae</taxon>
        <taxon>Xanthomonas</taxon>
        <taxon>Xanthomonas translucens group</taxon>
        <taxon>Xanthomonas cerealis</taxon>
    </lineage>
</organism>
<dbReference type="InterPro" id="IPR019554">
    <property type="entry name" value="Soluble_ligand-bd"/>
</dbReference>
<evidence type="ECO:0000256" key="2">
    <source>
        <dbReference type="SAM" id="SignalP"/>
    </source>
</evidence>
<evidence type="ECO:0000259" key="4">
    <source>
        <dbReference type="Pfam" id="PF10531"/>
    </source>
</evidence>
<sequence length="233" mass="25075">MGKLSGTFNWALCLALSCLIFLAGCSSAGPKMLAELPPGDPLAGSMGQPEYLLGPGDLLTVKVFQVDDLERQVRVDNEGRISLPLVGDIKAAGLSVNALQKDITERYRNGYLQNPQVSVLVDEFTGNRVTVTGAVSEPGIYPIVGPALTLQQALSLGRGVSDVASRGNVVVFRNVGGQKMLARFDLRDIQKGISPDPEIYGGDIVVVYRSDALVVLRTVVQLTPFVMVWRAYR</sequence>
<feature type="chain" id="PRO_5022001194" evidence="2">
    <location>
        <begin position="29"/>
        <end position="233"/>
    </location>
</feature>
<dbReference type="Gene3D" id="3.30.1950.10">
    <property type="entry name" value="wza like domain"/>
    <property type="match status" value="1"/>
</dbReference>
<dbReference type="Pfam" id="PF02563">
    <property type="entry name" value="Poly_export"/>
    <property type="match status" value="1"/>
</dbReference>
<dbReference type="PANTHER" id="PTHR33619">
    <property type="entry name" value="POLYSACCHARIDE EXPORT PROTEIN GFCE-RELATED"/>
    <property type="match status" value="1"/>
</dbReference>
<protein>
    <submittedName>
        <fullName evidence="5">Polysaccharide export protein</fullName>
    </submittedName>
</protein>
<dbReference type="InterPro" id="IPR003715">
    <property type="entry name" value="Poly_export_N"/>
</dbReference>
<feature type="domain" description="Soluble ligand binding" evidence="4">
    <location>
        <begin position="128"/>
        <end position="180"/>
    </location>
</feature>
<name>A0A514ECC5_9XANT</name>
<evidence type="ECO:0000313" key="5">
    <source>
        <dbReference type="EMBL" id="QDI03686.1"/>
    </source>
</evidence>
<dbReference type="Pfam" id="PF10531">
    <property type="entry name" value="SLBB"/>
    <property type="match status" value="1"/>
</dbReference>
<feature type="domain" description="Polysaccharide export protein N-terminal" evidence="3">
    <location>
        <begin position="48"/>
        <end position="121"/>
    </location>
</feature>
<feature type="signal peptide" evidence="2">
    <location>
        <begin position="1"/>
        <end position="28"/>
    </location>
</feature>
<keyword evidence="6" id="KW-1185">Reference proteome</keyword>
<dbReference type="RefSeq" id="WP_142742202.1">
    <property type="nucleotide sequence ID" value="NZ_CP038228.1"/>
</dbReference>
<evidence type="ECO:0000313" key="6">
    <source>
        <dbReference type="Proteomes" id="UP000319349"/>
    </source>
</evidence>
<reference evidence="5 6" key="1">
    <citation type="submission" date="2019-03" db="EMBL/GenBank/DDBJ databases">
        <title>Tal1 in Xanthomonas translucens pv. cerealis Contributes to Virulence in Bacterial Leaf Streak of Wheat.</title>
        <authorList>
            <person name="Shah S.M.A."/>
            <person name="Haq F."/>
            <person name="Ma W."/>
            <person name="Xu X."/>
            <person name="Wang S."/>
            <person name="Xu Z."/>
            <person name="Zou L."/>
            <person name="Zhu B."/>
            <person name="Chen G."/>
        </authorList>
    </citation>
    <scope>NUCLEOTIDE SEQUENCE [LARGE SCALE GENOMIC DNA]</scope>
    <source>
        <strain evidence="5 6">01</strain>
    </source>
</reference>
<gene>
    <name evidence="5" type="ORF">E4A48_08210</name>
</gene>